<protein>
    <submittedName>
        <fullName evidence="4">AarF/ABC1/UbiB kinase family protein</fullName>
    </submittedName>
</protein>
<evidence type="ECO:0000256" key="1">
    <source>
        <dbReference type="ARBA" id="ARBA00009670"/>
    </source>
</evidence>
<dbReference type="InterPro" id="IPR011009">
    <property type="entry name" value="Kinase-like_dom_sf"/>
</dbReference>
<evidence type="ECO:0000256" key="2">
    <source>
        <dbReference type="SAM" id="MobiDB-lite"/>
    </source>
</evidence>
<keyword evidence="4" id="KW-0808">Transferase</keyword>
<evidence type="ECO:0000259" key="3">
    <source>
        <dbReference type="Pfam" id="PF03109"/>
    </source>
</evidence>
<sequence length="484" mass="53876">MVTPRIFFPRDFLHHRRRVAEIVAVLSRHGLGWLLDQLGFGTLAVRERGRLRAPRLDHRASGAVHLRMALEELGPTFIKIGQVLSTREDLLPAEYISELARLRDRVPPVPTEAVVQEIERTFGRPLADLFCEFDPEPLASASIGQVHAARLRIGTTVVVKVRKPGIAEAIEEDLAILAQLARVAQRRAPLAEYYDLVGLVDEFAWTIRAELDYRREGRNADKLREQFSGNPDIVIPRVIWERTAESVLTLKRIDGIPIDDVAALDRAGIDRPALAQRAARVVLDAILLHGFFHADPHPGNFAVLPDGRIVAYDFGMVGRLDSHTRDSLLEALVGVIRQEPDRVIDALIRLNIIRHESERAGLRRDLQHLIDRYYGMALGEYRLHEVVGDLLTIMRRRRLVLPTELMLVLKTLMMHEGVGRHLNRTFSPSPSPSHTSGASCSSDICLRTGSPGSPRRPTTASACSPSYPGASTGCSASSSTRTSR</sequence>
<evidence type="ECO:0000313" key="5">
    <source>
        <dbReference type="Proteomes" id="UP001165306"/>
    </source>
</evidence>
<name>A0AA41WCG7_9BACT</name>
<dbReference type="InterPro" id="IPR004147">
    <property type="entry name" value="ABC1_dom"/>
</dbReference>
<dbReference type="RefSeq" id="WP_284058325.1">
    <property type="nucleotide sequence ID" value="NZ_JAMSLR010000017.1"/>
</dbReference>
<dbReference type="PANTHER" id="PTHR10566">
    <property type="entry name" value="CHAPERONE-ACTIVITY OF BC1 COMPLEX CABC1 -RELATED"/>
    <property type="match status" value="1"/>
</dbReference>
<dbReference type="Proteomes" id="UP001165306">
    <property type="component" value="Unassembled WGS sequence"/>
</dbReference>
<comment type="similarity">
    <text evidence="1">Belongs to the protein kinase superfamily. ADCK protein kinase family.</text>
</comment>
<evidence type="ECO:0000313" key="4">
    <source>
        <dbReference type="EMBL" id="MCM8750536.1"/>
    </source>
</evidence>
<organism evidence="4 5">
    <name type="scientific">Thermalbibacter longus</name>
    <dbReference type="NCBI Taxonomy" id="2951981"/>
    <lineage>
        <taxon>Bacteria</taxon>
        <taxon>Pseudomonadati</taxon>
        <taxon>Thermomicrobiota</taxon>
        <taxon>Thermomicrobia</taxon>
        <taxon>Thermomicrobiales</taxon>
        <taxon>Thermomicrobiaceae</taxon>
        <taxon>Thermalbibacter</taxon>
    </lineage>
</organism>
<dbReference type="Pfam" id="PF03109">
    <property type="entry name" value="ABC1"/>
    <property type="match status" value="1"/>
</dbReference>
<feature type="compositionally biased region" description="Low complexity" evidence="2">
    <location>
        <begin position="432"/>
        <end position="442"/>
    </location>
</feature>
<keyword evidence="5" id="KW-1185">Reference proteome</keyword>
<feature type="domain" description="ABC1 atypical kinase-like" evidence="3">
    <location>
        <begin position="101"/>
        <end position="344"/>
    </location>
</feature>
<reference evidence="4" key="1">
    <citation type="submission" date="2022-06" db="EMBL/GenBank/DDBJ databases">
        <title>CFH 74404 Thermomicrobiaceae sp.</title>
        <authorList>
            <person name="Ming H."/>
            <person name="Li W.-J."/>
            <person name="Zhao Z."/>
        </authorList>
    </citation>
    <scope>NUCLEOTIDE SEQUENCE</scope>
    <source>
        <strain evidence="4">CFH 74404</strain>
    </source>
</reference>
<gene>
    <name evidence="4" type="ORF">NET02_15425</name>
</gene>
<dbReference type="AlphaFoldDB" id="A0AA41WCG7"/>
<feature type="region of interest" description="Disordered" evidence="2">
    <location>
        <begin position="423"/>
        <end position="484"/>
    </location>
</feature>
<dbReference type="InterPro" id="IPR050154">
    <property type="entry name" value="UbiB_kinase"/>
</dbReference>
<dbReference type="GO" id="GO:0016301">
    <property type="term" value="F:kinase activity"/>
    <property type="evidence" value="ECO:0007669"/>
    <property type="project" value="UniProtKB-KW"/>
</dbReference>
<dbReference type="SUPFAM" id="SSF56112">
    <property type="entry name" value="Protein kinase-like (PK-like)"/>
    <property type="match status" value="1"/>
</dbReference>
<accession>A0AA41WCG7</accession>
<dbReference type="EMBL" id="JAMSLR010000017">
    <property type="protein sequence ID" value="MCM8750536.1"/>
    <property type="molecule type" value="Genomic_DNA"/>
</dbReference>
<dbReference type="CDD" id="cd05121">
    <property type="entry name" value="ABC1_ADCK3-like"/>
    <property type="match status" value="1"/>
</dbReference>
<comment type="caution">
    <text evidence="4">The sequence shown here is derived from an EMBL/GenBank/DDBJ whole genome shotgun (WGS) entry which is preliminary data.</text>
</comment>
<proteinExistence type="inferred from homology"/>
<dbReference type="PANTHER" id="PTHR10566:SF113">
    <property type="entry name" value="PROTEIN ACTIVITY OF BC1 COMPLEX KINASE 7, CHLOROPLASTIC"/>
    <property type="match status" value="1"/>
</dbReference>
<feature type="compositionally biased region" description="Low complexity" evidence="2">
    <location>
        <begin position="469"/>
        <end position="484"/>
    </location>
</feature>
<keyword evidence="4" id="KW-0418">Kinase</keyword>